<reference evidence="1" key="1">
    <citation type="submission" date="2014-03" db="EMBL/GenBank/DDBJ databases">
        <title>Draft genome sequencing of Oceanobacillus picturae strain S1 isolated from human gut.</title>
        <authorList>
            <person name="Croce O."/>
            <person name="Lagier J.C."/>
            <person name="Raoult D."/>
        </authorList>
    </citation>
    <scope>NUCLEOTIDE SEQUENCE [LARGE SCALE GENOMIC DNA]</scope>
    <source>
        <strain evidence="1">S1</strain>
    </source>
</reference>
<comment type="caution">
    <text evidence="1">The sequence shown here is derived from an EMBL/GenBank/DDBJ whole genome shotgun (WGS) entry which is preliminary data.</text>
</comment>
<accession>W9A9Z8</accession>
<reference evidence="1" key="2">
    <citation type="submission" date="2014-03" db="EMBL/GenBank/DDBJ databases">
        <authorList>
            <person name="Urmite Genomes"/>
        </authorList>
    </citation>
    <scope>NUCLEOTIDE SEQUENCE</scope>
    <source>
        <strain evidence="1">S1</strain>
    </source>
</reference>
<protein>
    <submittedName>
        <fullName evidence="1">Uncharacterized protein</fullName>
    </submittedName>
</protein>
<dbReference type="EMBL" id="CCAX010000001">
    <property type="protein sequence ID" value="CDO02308.1"/>
    <property type="molecule type" value="Genomic_DNA"/>
</dbReference>
<keyword evidence="2" id="KW-1185">Reference proteome</keyword>
<organism evidence="1 2">
    <name type="scientific">Oceanobacillus picturae</name>
    <dbReference type="NCBI Taxonomy" id="171693"/>
    <lineage>
        <taxon>Bacteria</taxon>
        <taxon>Bacillati</taxon>
        <taxon>Bacillota</taxon>
        <taxon>Bacilli</taxon>
        <taxon>Bacillales</taxon>
        <taxon>Bacillaceae</taxon>
        <taxon>Oceanobacillus</taxon>
    </lineage>
</organism>
<proteinExistence type="predicted"/>
<sequence length="36" mass="3938">MRVFLKIRKYKSKIEGQEKLGHAAVKPVGAILAGIS</sequence>
<evidence type="ECO:0000313" key="2">
    <source>
        <dbReference type="Proteomes" id="UP000028863"/>
    </source>
</evidence>
<dbReference type="STRING" id="171693.BN988_00765"/>
<evidence type="ECO:0000313" key="1">
    <source>
        <dbReference type="EMBL" id="CDO02308.1"/>
    </source>
</evidence>
<gene>
    <name evidence="1" type="ORF">BN988_00765</name>
</gene>
<name>W9A9Z8_9BACI</name>
<dbReference type="AlphaFoldDB" id="W9A9Z8"/>
<dbReference type="Proteomes" id="UP000028863">
    <property type="component" value="Unassembled WGS sequence"/>
</dbReference>